<keyword evidence="12" id="KW-1185">Reference proteome</keyword>
<dbReference type="OrthoDB" id="416119at2759"/>
<reference evidence="11 12" key="1">
    <citation type="submission" date="2020-07" db="EMBL/GenBank/DDBJ databases">
        <title>Comparative genomics of pyrophilous fungi reveals a link between fire events and developmental genes.</title>
        <authorList>
            <consortium name="DOE Joint Genome Institute"/>
            <person name="Steindorff A.S."/>
            <person name="Carver A."/>
            <person name="Calhoun S."/>
            <person name="Stillman K."/>
            <person name="Liu H."/>
            <person name="Lipzen A."/>
            <person name="Pangilinan J."/>
            <person name="Labutti K."/>
            <person name="Bruns T.D."/>
            <person name="Grigoriev I.V."/>
        </authorList>
    </citation>
    <scope>NUCLEOTIDE SEQUENCE [LARGE SCALE GENOMIC DNA]</scope>
    <source>
        <strain evidence="11 12">CBS 144469</strain>
    </source>
</reference>
<accession>A0A8H6M005</accession>
<protein>
    <submittedName>
        <fullName evidence="11">Endonuclease/exonuclease/phosphatase</fullName>
    </submittedName>
</protein>
<feature type="binding site" evidence="6">
    <location>
        <position position="205"/>
    </location>
    <ligand>
        <name>Mg(2+)</name>
        <dbReference type="ChEBI" id="CHEBI:18420"/>
        <label>1</label>
    </ligand>
</feature>
<dbReference type="GO" id="GO:0003906">
    <property type="term" value="F:DNA-(apurinic or apyrimidinic site) endonuclease activity"/>
    <property type="evidence" value="ECO:0007669"/>
    <property type="project" value="TreeGrafter"/>
</dbReference>
<dbReference type="InterPro" id="IPR036691">
    <property type="entry name" value="Endo/exonu/phosph_ase_sf"/>
</dbReference>
<feature type="binding site" evidence="6">
    <location>
        <position position="56"/>
    </location>
    <ligand>
        <name>Mg(2+)</name>
        <dbReference type="ChEBI" id="CHEBI:18420"/>
        <label>1</label>
    </ligand>
</feature>
<dbReference type="GO" id="GO:0006284">
    <property type="term" value="P:base-excision repair"/>
    <property type="evidence" value="ECO:0007669"/>
    <property type="project" value="TreeGrafter"/>
</dbReference>
<evidence type="ECO:0000256" key="9">
    <source>
        <dbReference type="SAM" id="MobiDB-lite"/>
    </source>
</evidence>
<dbReference type="PANTHER" id="PTHR22748:SF6">
    <property type="entry name" value="DNA-(APURINIC OR APYRIMIDINIC SITE) ENDONUCLEASE"/>
    <property type="match status" value="1"/>
</dbReference>
<keyword evidence="2 6" id="KW-0479">Metal-binding</keyword>
<feature type="site" description="Important for catalytic activity" evidence="7">
    <location>
        <position position="271"/>
    </location>
</feature>
<evidence type="ECO:0000256" key="7">
    <source>
        <dbReference type="PIRSR" id="PIRSR604808-3"/>
    </source>
</evidence>
<sequence length="443" mass="49972">MNAAAAPPPLAQAGLAPEVSEHDEEAPVHDNEARERANAMRKAPRTKAKLTIGSVNINGAGSDETHYKWSDAINTMRANGIGVLVVQETHLDRARASRIQTTYDKTMFMKSSSELFDTNTSSKGVAILIDRRIVKSTNLDIKWYEVIAGRALMVSIPWRTDTGKLHILGVYAPNIPEQNGRFWDDVAKVFDDNPDWPRPDFLTGDFNMVEEARDREPPSACRAATTAALANLLDRFSLVDGWRKENPNLTRFTWRSRATTGPQLGCRSRIDRIYVNSSLWDDTREWNITIDQPMYTDHELVQTTIYDLSTPFIGKGRWEVPSFLLKHDKFLEQMDSICSAADLASRDAANPTSPQMILEDLKVKMRDTARTIAREAVPKARKKIEDLKKDLEKALDDQTVPAEEQRELTDKLSDEIKDLERQLLDKRRSDKSRGCCGAPPACF</sequence>
<feature type="site" description="Interaction with DNA substrate" evidence="7">
    <location>
        <position position="298"/>
    </location>
</feature>
<evidence type="ECO:0000256" key="2">
    <source>
        <dbReference type="ARBA" id="ARBA00022723"/>
    </source>
</evidence>
<dbReference type="Proteomes" id="UP000521943">
    <property type="component" value="Unassembled WGS sequence"/>
</dbReference>
<dbReference type="InterPro" id="IPR004808">
    <property type="entry name" value="AP_endonuc_1"/>
</dbReference>
<comment type="caution">
    <text evidence="11">The sequence shown here is derived from an EMBL/GenBank/DDBJ whole genome shotgun (WGS) entry which is preliminary data.</text>
</comment>
<feature type="binding site" evidence="6">
    <location>
        <position position="207"/>
    </location>
    <ligand>
        <name>Mg(2+)</name>
        <dbReference type="ChEBI" id="CHEBI:18420"/>
        <label>1</label>
    </ligand>
</feature>
<evidence type="ECO:0000256" key="4">
    <source>
        <dbReference type="ARBA" id="ARBA00022842"/>
    </source>
</evidence>
<keyword evidence="3" id="KW-0378">Hydrolase</keyword>
<dbReference type="Gene3D" id="3.60.10.10">
    <property type="entry name" value="Endonuclease/exonuclease/phosphatase"/>
    <property type="match status" value="1"/>
</dbReference>
<feature type="region of interest" description="Disordered" evidence="9">
    <location>
        <begin position="1"/>
        <end position="45"/>
    </location>
</feature>
<evidence type="ECO:0000256" key="3">
    <source>
        <dbReference type="ARBA" id="ARBA00022801"/>
    </source>
</evidence>
<evidence type="ECO:0000313" key="11">
    <source>
        <dbReference type="EMBL" id="KAF6748279.1"/>
    </source>
</evidence>
<feature type="binding site" evidence="6">
    <location>
        <position position="298"/>
    </location>
    <ligand>
        <name>Mg(2+)</name>
        <dbReference type="ChEBI" id="CHEBI:18420"/>
        <label>1</label>
    </ligand>
</feature>
<dbReference type="GO" id="GO:0008311">
    <property type="term" value="F:double-stranded DNA 3'-5' DNA exonuclease activity"/>
    <property type="evidence" value="ECO:0007669"/>
    <property type="project" value="TreeGrafter"/>
</dbReference>
<keyword evidence="11" id="KW-0255">Endonuclease</keyword>
<feature type="binding site" evidence="6">
    <location>
        <position position="88"/>
    </location>
    <ligand>
        <name>Mg(2+)</name>
        <dbReference type="ChEBI" id="CHEBI:18420"/>
        <label>1</label>
    </ligand>
</feature>
<feature type="compositionally biased region" description="Pro residues" evidence="9">
    <location>
        <begin position="1"/>
        <end position="10"/>
    </location>
</feature>
<feature type="site" description="Transition state stabilizer" evidence="7">
    <location>
        <position position="207"/>
    </location>
</feature>
<feature type="active site" description="Proton acceptor" evidence="5">
    <location>
        <position position="298"/>
    </location>
</feature>
<feature type="binding site" evidence="6">
    <location>
        <position position="297"/>
    </location>
    <ligand>
        <name>Mg(2+)</name>
        <dbReference type="ChEBI" id="CHEBI:18420"/>
        <label>1</label>
    </ligand>
</feature>
<evidence type="ECO:0000256" key="5">
    <source>
        <dbReference type="PIRSR" id="PIRSR604808-1"/>
    </source>
</evidence>
<keyword evidence="6" id="KW-0464">Manganese</keyword>
<feature type="domain" description="Endonuclease/exonuclease/phosphatase" evidence="10">
    <location>
        <begin position="55"/>
        <end position="298"/>
    </location>
</feature>
<evidence type="ECO:0000256" key="1">
    <source>
        <dbReference type="ARBA" id="ARBA00007092"/>
    </source>
</evidence>
<feature type="active site" evidence="5">
    <location>
        <position position="171"/>
    </location>
</feature>
<feature type="active site" description="Proton donor/acceptor" evidence="5">
    <location>
        <position position="205"/>
    </location>
</feature>
<feature type="compositionally biased region" description="Basic and acidic residues" evidence="9">
    <location>
        <begin position="25"/>
        <end position="38"/>
    </location>
</feature>
<dbReference type="GO" id="GO:0046872">
    <property type="term" value="F:metal ion binding"/>
    <property type="evidence" value="ECO:0007669"/>
    <property type="project" value="UniProtKB-KW"/>
</dbReference>
<dbReference type="InterPro" id="IPR005135">
    <property type="entry name" value="Endo/exonuclease/phosphatase"/>
</dbReference>
<keyword evidence="4 6" id="KW-0460">Magnesium</keyword>
<dbReference type="GO" id="GO:0008081">
    <property type="term" value="F:phosphoric diester hydrolase activity"/>
    <property type="evidence" value="ECO:0007669"/>
    <property type="project" value="TreeGrafter"/>
</dbReference>
<keyword evidence="11" id="KW-0269">Exonuclease</keyword>
<dbReference type="EMBL" id="JACGCI010000073">
    <property type="protein sequence ID" value="KAF6748279.1"/>
    <property type="molecule type" value="Genomic_DNA"/>
</dbReference>
<evidence type="ECO:0000256" key="8">
    <source>
        <dbReference type="SAM" id="Coils"/>
    </source>
</evidence>
<evidence type="ECO:0000259" key="10">
    <source>
        <dbReference type="Pfam" id="PF03372"/>
    </source>
</evidence>
<evidence type="ECO:0000256" key="6">
    <source>
        <dbReference type="PIRSR" id="PIRSR604808-2"/>
    </source>
</evidence>
<comment type="cofactor">
    <cofactor evidence="6">
        <name>Mg(2+)</name>
        <dbReference type="ChEBI" id="CHEBI:18420"/>
    </cofactor>
    <cofactor evidence="6">
        <name>Mn(2+)</name>
        <dbReference type="ChEBI" id="CHEBI:29035"/>
    </cofactor>
    <text evidence="6">Probably binds two magnesium or manganese ions per subunit.</text>
</comment>
<name>A0A8H6M005_9AGAR</name>
<feature type="coiled-coil region" evidence="8">
    <location>
        <begin position="377"/>
        <end position="429"/>
    </location>
</feature>
<dbReference type="Pfam" id="PF03372">
    <property type="entry name" value="Exo_endo_phos"/>
    <property type="match status" value="1"/>
</dbReference>
<dbReference type="PANTHER" id="PTHR22748">
    <property type="entry name" value="AP ENDONUCLEASE"/>
    <property type="match status" value="1"/>
</dbReference>
<dbReference type="GO" id="GO:0005634">
    <property type="term" value="C:nucleus"/>
    <property type="evidence" value="ECO:0007669"/>
    <property type="project" value="TreeGrafter"/>
</dbReference>
<gene>
    <name evidence="11" type="ORF">DFP72DRAFT_820594</name>
</gene>
<dbReference type="AlphaFoldDB" id="A0A8H6M005"/>
<evidence type="ECO:0000313" key="12">
    <source>
        <dbReference type="Proteomes" id="UP000521943"/>
    </source>
</evidence>
<organism evidence="11 12">
    <name type="scientific">Ephemerocybe angulata</name>
    <dbReference type="NCBI Taxonomy" id="980116"/>
    <lineage>
        <taxon>Eukaryota</taxon>
        <taxon>Fungi</taxon>
        <taxon>Dikarya</taxon>
        <taxon>Basidiomycota</taxon>
        <taxon>Agaricomycotina</taxon>
        <taxon>Agaricomycetes</taxon>
        <taxon>Agaricomycetidae</taxon>
        <taxon>Agaricales</taxon>
        <taxon>Agaricineae</taxon>
        <taxon>Psathyrellaceae</taxon>
        <taxon>Ephemerocybe</taxon>
    </lineage>
</organism>
<comment type="similarity">
    <text evidence="1">Belongs to the DNA repair enzymes AP/ExoA family.</text>
</comment>
<keyword evidence="8" id="KW-0175">Coiled coil</keyword>
<proteinExistence type="inferred from homology"/>
<dbReference type="SUPFAM" id="SSF56219">
    <property type="entry name" value="DNase I-like"/>
    <property type="match status" value="1"/>
</dbReference>
<keyword evidence="11" id="KW-0540">Nuclease</keyword>